<dbReference type="PANTHER" id="PTHR11592">
    <property type="entry name" value="GLUTATHIONE PEROXIDASE"/>
    <property type="match status" value="1"/>
</dbReference>
<dbReference type="EMBL" id="VSSQ01038264">
    <property type="protein sequence ID" value="MPM91155.1"/>
    <property type="molecule type" value="Genomic_DNA"/>
</dbReference>
<dbReference type="GO" id="GO:0004601">
    <property type="term" value="F:peroxidase activity"/>
    <property type="evidence" value="ECO:0007669"/>
    <property type="project" value="UniProtKB-KW"/>
</dbReference>
<dbReference type="InterPro" id="IPR000889">
    <property type="entry name" value="Glutathione_peroxidase"/>
</dbReference>
<reference evidence="4" key="1">
    <citation type="submission" date="2019-08" db="EMBL/GenBank/DDBJ databases">
        <authorList>
            <person name="Kucharzyk K."/>
            <person name="Murdoch R.W."/>
            <person name="Higgins S."/>
            <person name="Loffler F."/>
        </authorList>
    </citation>
    <scope>NUCLEOTIDE SEQUENCE</scope>
</reference>
<accession>A0A645DPH5</accession>
<dbReference type="PANTHER" id="PTHR11592:SF78">
    <property type="entry name" value="GLUTATHIONE PEROXIDASE"/>
    <property type="match status" value="1"/>
</dbReference>
<evidence type="ECO:0000256" key="1">
    <source>
        <dbReference type="ARBA" id="ARBA00006926"/>
    </source>
</evidence>
<evidence type="ECO:0000256" key="2">
    <source>
        <dbReference type="ARBA" id="ARBA00022559"/>
    </source>
</evidence>
<dbReference type="GO" id="GO:0034599">
    <property type="term" value="P:cellular response to oxidative stress"/>
    <property type="evidence" value="ECO:0007669"/>
    <property type="project" value="TreeGrafter"/>
</dbReference>
<comment type="caution">
    <text evidence="4">The sequence shown here is derived from an EMBL/GenBank/DDBJ whole genome shotgun (WGS) entry which is preliminary data.</text>
</comment>
<gene>
    <name evidence="4" type="ORF">SDC9_138281</name>
</gene>
<dbReference type="Gene3D" id="3.40.30.10">
    <property type="entry name" value="Glutaredoxin"/>
    <property type="match status" value="1"/>
</dbReference>
<name>A0A645DPH5_9ZZZZ</name>
<evidence type="ECO:0000256" key="3">
    <source>
        <dbReference type="ARBA" id="ARBA00023002"/>
    </source>
</evidence>
<keyword evidence="3" id="KW-0560">Oxidoreductase</keyword>
<dbReference type="AlphaFoldDB" id="A0A645DPH5"/>
<keyword evidence="2" id="KW-0575">Peroxidase</keyword>
<comment type="similarity">
    <text evidence="1">Belongs to the glutathione peroxidase family.</text>
</comment>
<evidence type="ECO:0008006" key="5">
    <source>
        <dbReference type="Google" id="ProtNLM"/>
    </source>
</evidence>
<sequence length="51" mass="6149">MLKKQDSEYKKSSSIKWNFTKFLINRNGEIVERFEPTASMKKVEERIKEIL</sequence>
<dbReference type="PROSITE" id="PS51355">
    <property type="entry name" value="GLUTATHIONE_PEROXID_3"/>
    <property type="match status" value="1"/>
</dbReference>
<evidence type="ECO:0000313" key="4">
    <source>
        <dbReference type="EMBL" id="MPM91155.1"/>
    </source>
</evidence>
<proteinExistence type="inferred from homology"/>
<protein>
    <recommendedName>
        <fullName evidence="5">Glutathione peroxidase</fullName>
    </recommendedName>
</protein>
<dbReference type="SUPFAM" id="SSF52833">
    <property type="entry name" value="Thioredoxin-like"/>
    <property type="match status" value="1"/>
</dbReference>
<organism evidence="4">
    <name type="scientific">bioreactor metagenome</name>
    <dbReference type="NCBI Taxonomy" id="1076179"/>
    <lineage>
        <taxon>unclassified sequences</taxon>
        <taxon>metagenomes</taxon>
        <taxon>ecological metagenomes</taxon>
    </lineage>
</organism>
<dbReference type="InterPro" id="IPR036249">
    <property type="entry name" value="Thioredoxin-like_sf"/>
</dbReference>